<feature type="signal peptide" evidence="1">
    <location>
        <begin position="1"/>
        <end position="18"/>
    </location>
</feature>
<sequence>MKKLLILAGFMSVGSVFAAPSAPMMAESVPASCKQYHQQMKQNHQAIDAAYDKKDACTMGKLMMQNRQIFESHLECFPKRRQMMQQQQGAQGMAPMPK</sequence>
<feature type="chain" id="PRO_5014326635" evidence="1">
    <location>
        <begin position="19"/>
        <end position="98"/>
    </location>
</feature>
<evidence type="ECO:0000313" key="3">
    <source>
        <dbReference type="Proteomes" id="UP000236655"/>
    </source>
</evidence>
<dbReference type="EMBL" id="CP024847">
    <property type="protein sequence ID" value="AUR51952.1"/>
    <property type="molecule type" value="Genomic_DNA"/>
</dbReference>
<organism evidence="2 3">
    <name type="scientific">Aquella oligotrophica</name>
    <dbReference type="NCBI Taxonomy" id="2067065"/>
    <lineage>
        <taxon>Bacteria</taxon>
        <taxon>Pseudomonadati</taxon>
        <taxon>Pseudomonadota</taxon>
        <taxon>Betaproteobacteria</taxon>
        <taxon>Neisseriales</taxon>
        <taxon>Neisseriaceae</taxon>
        <taxon>Aquella</taxon>
    </lineage>
</organism>
<gene>
    <name evidence="2" type="ORF">CUN60_06460</name>
</gene>
<protein>
    <submittedName>
        <fullName evidence="2">Uncharacterized protein</fullName>
    </submittedName>
</protein>
<proteinExistence type="predicted"/>
<name>A0A2I7N684_9NEIS</name>
<reference evidence="3" key="1">
    <citation type="submission" date="2017-11" db="EMBL/GenBank/DDBJ databases">
        <authorList>
            <person name="Chan K.G."/>
            <person name="Lee L.S."/>
        </authorList>
    </citation>
    <scope>NUCLEOTIDE SEQUENCE [LARGE SCALE GENOMIC DNA]</scope>
    <source>
        <strain evidence="3">DSM 100970</strain>
    </source>
</reference>
<dbReference type="KEGG" id="nba:CUN60_06460"/>
<dbReference type="Proteomes" id="UP000236655">
    <property type="component" value="Chromosome"/>
</dbReference>
<evidence type="ECO:0000313" key="2">
    <source>
        <dbReference type="EMBL" id="AUR51952.1"/>
    </source>
</evidence>
<accession>A0A2I7N684</accession>
<dbReference type="RefSeq" id="WP_102951248.1">
    <property type="nucleotide sequence ID" value="NZ_CP024847.1"/>
</dbReference>
<evidence type="ECO:0000256" key="1">
    <source>
        <dbReference type="SAM" id="SignalP"/>
    </source>
</evidence>
<keyword evidence="3" id="KW-1185">Reference proteome</keyword>
<dbReference type="AlphaFoldDB" id="A0A2I7N684"/>
<keyword evidence="1" id="KW-0732">Signal</keyword>